<gene>
    <name evidence="3" type="primary">pknB_1</name>
    <name evidence="3" type="ORF">AQUSIP_02390</name>
</gene>
<dbReference type="InterPro" id="IPR002110">
    <property type="entry name" value="Ankyrin_rpt"/>
</dbReference>
<dbReference type="InterPro" id="IPR011009">
    <property type="entry name" value="Kinase-like_dom_sf"/>
</dbReference>
<organism evidence="3 4">
    <name type="scientific">Aquicella siphonis</name>
    <dbReference type="NCBI Taxonomy" id="254247"/>
    <lineage>
        <taxon>Bacteria</taxon>
        <taxon>Pseudomonadati</taxon>
        <taxon>Pseudomonadota</taxon>
        <taxon>Gammaproteobacteria</taxon>
        <taxon>Legionellales</taxon>
        <taxon>Coxiellaceae</taxon>
        <taxon>Aquicella</taxon>
    </lineage>
</organism>
<keyword evidence="3" id="KW-0808">Transferase</keyword>
<dbReference type="InterPro" id="IPR036770">
    <property type="entry name" value="Ankyrin_rpt-contain_sf"/>
</dbReference>
<dbReference type="SMART" id="SM00248">
    <property type="entry name" value="ANK"/>
    <property type="match status" value="2"/>
</dbReference>
<name>A0A5E4PED4_9COXI</name>
<dbReference type="SUPFAM" id="SSF48403">
    <property type="entry name" value="Ankyrin repeat"/>
    <property type="match status" value="1"/>
</dbReference>
<dbReference type="RefSeq" id="WP_148337844.1">
    <property type="nucleotide sequence ID" value="NZ_LR699119.1"/>
</dbReference>
<reference evidence="3 4" key="1">
    <citation type="submission" date="2019-08" db="EMBL/GenBank/DDBJ databases">
        <authorList>
            <person name="Guy L."/>
        </authorList>
    </citation>
    <scope>NUCLEOTIDE SEQUENCE [LARGE SCALE GENOMIC DNA]</scope>
    <source>
        <strain evidence="3 4">SGT-108</strain>
    </source>
</reference>
<keyword evidence="3" id="KW-0418">Kinase</keyword>
<evidence type="ECO:0000259" key="2">
    <source>
        <dbReference type="PROSITE" id="PS50011"/>
    </source>
</evidence>
<dbReference type="AlphaFoldDB" id="A0A5E4PED4"/>
<dbReference type="Proteomes" id="UP000324194">
    <property type="component" value="Chromosome 1"/>
</dbReference>
<dbReference type="PROSITE" id="PS50011">
    <property type="entry name" value="PROTEIN_KINASE_DOM"/>
    <property type="match status" value="1"/>
</dbReference>
<dbReference type="KEGG" id="asip:AQUSIP_02390"/>
<evidence type="ECO:0000256" key="1">
    <source>
        <dbReference type="PROSITE-ProRule" id="PRU00023"/>
    </source>
</evidence>
<dbReference type="OrthoDB" id="4103069at2"/>
<proteinExistence type="predicted"/>
<dbReference type="PANTHER" id="PTHR24362">
    <property type="entry name" value="SERINE/THREONINE-PROTEIN KINASE NEK"/>
    <property type="match status" value="1"/>
</dbReference>
<dbReference type="GO" id="GO:0005524">
    <property type="term" value="F:ATP binding"/>
    <property type="evidence" value="ECO:0007669"/>
    <property type="project" value="InterPro"/>
</dbReference>
<dbReference type="Gene3D" id="1.10.510.10">
    <property type="entry name" value="Transferase(Phosphotransferase) domain 1"/>
    <property type="match status" value="1"/>
</dbReference>
<dbReference type="SUPFAM" id="SSF56112">
    <property type="entry name" value="Protein kinase-like (PK-like)"/>
    <property type="match status" value="1"/>
</dbReference>
<dbReference type="PANTHER" id="PTHR24362:SF309">
    <property type="entry name" value="PROTEIN KINASE DOMAIN-CONTAINING PROTEIN"/>
    <property type="match status" value="1"/>
</dbReference>
<keyword evidence="4" id="KW-1185">Reference proteome</keyword>
<feature type="domain" description="Protein kinase" evidence="2">
    <location>
        <begin position="106"/>
        <end position="375"/>
    </location>
</feature>
<accession>A0A5E4PED4</accession>
<protein>
    <submittedName>
        <fullName evidence="3">Serine/threonine-protein kinase PknB</fullName>
    </submittedName>
</protein>
<dbReference type="InterPro" id="IPR000719">
    <property type="entry name" value="Prot_kinase_dom"/>
</dbReference>
<dbReference type="PROSITE" id="PS50297">
    <property type="entry name" value="ANK_REP_REGION"/>
    <property type="match status" value="1"/>
</dbReference>
<evidence type="ECO:0000313" key="3">
    <source>
        <dbReference type="EMBL" id="VVC74965.1"/>
    </source>
</evidence>
<sequence length="719" mass="81401">MFLRPLSQVDFASSLYTSPASSQRSYGAREVPVPSKKKKYINPLVMQKEESLLILKWLSRQTDKTIFYESDFPAFSLRASEYELNTEPPLLLMKQDTSEQDKRYFYLIGDEFHDGKFGVKIYRVKGVFTLCRQHIYFRDTPGLLVKKQIHSDELSCERTRREYEFNIAAGYSQAGFYFVDRKKTAFTTLFFMDAVNGLNLDEFMKERQMYTSAQLLGLCFNAISALRSIHQLGVVHRDVKPANLVADTSNRDNPVVKLIDFDMSKPAEEKDAGSAPGTIGYAAPEIFNGESTDYKSDVFSLGMVFSEILGIHYLMNNAKKQTPGTDSPFILLDTKRYSPELASRLTQFLIMMTRIEKTERCSLDEAEIELGRIILYHQGELLKNIDQKHFSFSKAAACDKLQKLSVSGCAREITAAVKLLRQANELVQKIRFKTYNEISLTKILHEFSFAVIDLVPARDEQDSGADQLRHLFEIHLDKLLVQACSEDKVPVIQFLLEQGASLRRIHALENSSAMFPGMILHDETRQYLRLYSLIDAIAQDDNEYRSEALNYLKQAAVRLPTNEIGQALSSFNLIEECSIRMKKKFGELSFPVNNELILNALGKVYRFLTGNQDGNAVRQYLTRASDDLVLAAAVSAVERNAANQLDEIMKAFPDVTRIALRDGTTLLHIAAQYPNSGIVKLLLEAGCDPDQARSDDLTPRKIAAQNGFAHFPQTSLKPF</sequence>
<dbReference type="PROSITE" id="PS50088">
    <property type="entry name" value="ANK_REPEAT"/>
    <property type="match status" value="1"/>
</dbReference>
<dbReference type="Pfam" id="PF13857">
    <property type="entry name" value="Ank_5"/>
    <property type="match status" value="1"/>
</dbReference>
<dbReference type="GO" id="GO:0004672">
    <property type="term" value="F:protein kinase activity"/>
    <property type="evidence" value="ECO:0007669"/>
    <property type="project" value="InterPro"/>
</dbReference>
<dbReference type="Gene3D" id="1.25.40.20">
    <property type="entry name" value="Ankyrin repeat-containing domain"/>
    <property type="match status" value="1"/>
</dbReference>
<evidence type="ECO:0000313" key="4">
    <source>
        <dbReference type="Proteomes" id="UP000324194"/>
    </source>
</evidence>
<dbReference type="SMART" id="SM00220">
    <property type="entry name" value="S_TKc"/>
    <property type="match status" value="1"/>
</dbReference>
<keyword evidence="1" id="KW-0040">ANK repeat</keyword>
<feature type="repeat" description="ANK" evidence="1">
    <location>
        <begin position="662"/>
        <end position="694"/>
    </location>
</feature>
<dbReference type="Pfam" id="PF00069">
    <property type="entry name" value="Pkinase"/>
    <property type="match status" value="1"/>
</dbReference>
<dbReference type="EMBL" id="LR699119">
    <property type="protein sequence ID" value="VVC74965.1"/>
    <property type="molecule type" value="Genomic_DNA"/>
</dbReference>